<evidence type="ECO:0000256" key="14">
    <source>
        <dbReference type="ARBA" id="ARBA00031019"/>
    </source>
</evidence>
<keyword evidence="13 16" id="KW-0472">Membrane</keyword>
<evidence type="ECO:0000256" key="12">
    <source>
        <dbReference type="ARBA" id="ARBA00023128"/>
    </source>
</evidence>
<reference evidence="17" key="1">
    <citation type="submission" date="2016-04" db="EMBL/GenBank/DDBJ databases">
        <title>Mitochondria of unsequenced beetle families.</title>
        <authorList>
            <person name="Linard B."/>
            <person name="Andujar C."/>
            <person name="Arribas P."/>
            <person name="Vogler A.P."/>
        </authorList>
    </citation>
    <scope>NUCLEOTIDE SEQUENCE</scope>
</reference>
<dbReference type="PANTHER" id="PTHR11435:SF1">
    <property type="entry name" value="NADH-UBIQUINONE OXIDOREDUCTASE CHAIN 6"/>
    <property type="match status" value="1"/>
</dbReference>
<keyword evidence="10 16" id="KW-1133">Transmembrane helix</keyword>
<feature type="transmembrane region" description="Helical" evidence="16">
    <location>
        <begin position="78"/>
        <end position="102"/>
    </location>
</feature>
<keyword evidence="7 16" id="KW-0812">Transmembrane</keyword>
<evidence type="ECO:0000256" key="7">
    <source>
        <dbReference type="ARBA" id="ARBA00022692"/>
    </source>
</evidence>
<geneLocation type="mitochondrion" evidence="17"/>
<dbReference type="InterPro" id="IPR050269">
    <property type="entry name" value="ComplexI_Subunit6"/>
</dbReference>
<keyword evidence="5" id="KW-0813">Transport</keyword>
<keyword evidence="6" id="KW-0679">Respiratory chain</keyword>
<evidence type="ECO:0000256" key="9">
    <source>
        <dbReference type="ARBA" id="ARBA00022982"/>
    </source>
</evidence>
<evidence type="ECO:0000256" key="15">
    <source>
        <dbReference type="ARBA" id="ARBA00049551"/>
    </source>
</evidence>
<proteinExistence type="inferred from homology"/>
<dbReference type="GO" id="GO:0031966">
    <property type="term" value="C:mitochondrial membrane"/>
    <property type="evidence" value="ECO:0007669"/>
    <property type="project" value="UniProtKB-SubCell"/>
</dbReference>
<evidence type="ECO:0000256" key="11">
    <source>
        <dbReference type="ARBA" id="ARBA00023027"/>
    </source>
</evidence>
<evidence type="ECO:0000256" key="4">
    <source>
        <dbReference type="ARBA" id="ARBA00021095"/>
    </source>
</evidence>
<evidence type="ECO:0000256" key="1">
    <source>
        <dbReference type="ARBA" id="ARBA00004225"/>
    </source>
</evidence>
<organism evidence="17">
    <name type="scientific">Pelecotoma fennica</name>
    <dbReference type="NCBI Taxonomy" id="433262"/>
    <lineage>
        <taxon>Eukaryota</taxon>
        <taxon>Metazoa</taxon>
        <taxon>Ecdysozoa</taxon>
        <taxon>Arthropoda</taxon>
        <taxon>Hexapoda</taxon>
        <taxon>Insecta</taxon>
        <taxon>Pterygota</taxon>
        <taxon>Neoptera</taxon>
        <taxon>Endopterygota</taxon>
        <taxon>Coleoptera</taxon>
        <taxon>Polyphaga</taxon>
        <taxon>Cucujiformia</taxon>
        <taxon>Ripiphoridae</taxon>
        <taxon>Pelecotoma</taxon>
    </lineage>
</organism>
<evidence type="ECO:0000256" key="10">
    <source>
        <dbReference type="ARBA" id="ARBA00022989"/>
    </source>
</evidence>
<sequence length="164" mass="19235">MLFMMSLSISLTMLLLILNHPLSMGMILLIQTILISSITSKMNINFWFSYMLILTLISGMLVLFIYMTSIASNKKFKFNWKTTIMVLMPPFLSHFSNINYFITYKTQLFSQYNFNPSLNWILNKLLNLPTNLILMFMFIYLFLTLIASVKITKFSMGPLRTYNK</sequence>
<evidence type="ECO:0000256" key="3">
    <source>
        <dbReference type="ARBA" id="ARBA00012944"/>
    </source>
</evidence>
<dbReference type="PANTHER" id="PTHR11435">
    <property type="entry name" value="NADH UBIQUINONE OXIDOREDUCTASE SUBUNIT ND6"/>
    <property type="match status" value="1"/>
</dbReference>
<comment type="subcellular location">
    <subcellularLocation>
        <location evidence="1">Mitochondrion membrane</location>
        <topology evidence="1">Multi-pass membrane protein</topology>
    </subcellularLocation>
</comment>
<keyword evidence="12 17" id="KW-0496">Mitochondrion</keyword>
<accession>A0A343A489</accession>
<comment type="catalytic activity">
    <reaction evidence="15">
        <text>a ubiquinone + NADH + 5 H(+)(in) = a ubiquinol + NAD(+) + 4 H(+)(out)</text>
        <dbReference type="Rhea" id="RHEA:29091"/>
        <dbReference type="Rhea" id="RHEA-COMP:9565"/>
        <dbReference type="Rhea" id="RHEA-COMP:9566"/>
        <dbReference type="ChEBI" id="CHEBI:15378"/>
        <dbReference type="ChEBI" id="CHEBI:16389"/>
        <dbReference type="ChEBI" id="CHEBI:17976"/>
        <dbReference type="ChEBI" id="CHEBI:57540"/>
        <dbReference type="ChEBI" id="CHEBI:57945"/>
        <dbReference type="EC" id="7.1.1.2"/>
    </reaction>
</comment>
<name>A0A343A489_9CUCU</name>
<evidence type="ECO:0000256" key="6">
    <source>
        <dbReference type="ARBA" id="ARBA00022660"/>
    </source>
</evidence>
<evidence type="ECO:0000256" key="2">
    <source>
        <dbReference type="ARBA" id="ARBA00005698"/>
    </source>
</evidence>
<feature type="transmembrane region" description="Helical" evidence="16">
    <location>
        <begin position="132"/>
        <end position="151"/>
    </location>
</feature>
<dbReference type="AlphaFoldDB" id="A0A343A489"/>
<keyword evidence="8" id="KW-1278">Translocase</keyword>
<feature type="transmembrane region" description="Helical" evidence="16">
    <location>
        <begin position="46"/>
        <end position="66"/>
    </location>
</feature>
<gene>
    <name evidence="17" type="primary">nad6</name>
</gene>
<evidence type="ECO:0000256" key="5">
    <source>
        <dbReference type="ARBA" id="ARBA00022448"/>
    </source>
</evidence>
<evidence type="ECO:0000313" key="17">
    <source>
        <dbReference type="EMBL" id="AOY39367.1"/>
    </source>
</evidence>
<dbReference type="GO" id="GO:0008137">
    <property type="term" value="F:NADH dehydrogenase (ubiquinone) activity"/>
    <property type="evidence" value="ECO:0007669"/>
    <property type="project" value="UniProtKB-EC"/>
</dbReference>
<evidence type="ECO:0000256" key="16">
    <source>
        <dbReference type="SAM" id="Phobius"/>
    </source>
</evidence>
<keyword evidence="11" id="KW-0520">NAD</keyword>
<dbReference type="EC" id="7.1.1.2" evidence="3"/>
<comment type="similarity">
    <text evidence="2">Belongs to the complex I subunit 6 family.</text>
</comment>
<evidence type="ECO:0000256" key="13">
    <source>
        <dbReference type="ARBA" id="ARBA00023136"/>
    </source>
</evidence>
<protein>
    <recommendedName>
        <fullName evidence="4">NADH-ubiquinone oxidoreductase chain 6</fullName>
        <ecNumber evidence="3">7.1.1.2</ecNumber>
    </recommendedName>
    <alternativeName>
        <fullName evidence="14">NADH dehydrogenase subunit 6</fullName>
    </alternativeName>
</protein>
<evidence type="ECO:0000256" key="8">
    <source>
        <dbReference type="ARBA" id="ARBA00022967"/>
    </source>
</evidence>
<dbReference type="EMBL" id="KX035153">
    <property type="protein sequence ID" value="AOY39367.1"/>
    <property type="molecule type" value="Genomic_DNA"/>
</dbReference>
<keyword evidence="9" id="KW-0249">Electron transport</keyword>